<feature type="domain" description="UspA" evidence="2">
    <location>
        <begin position="5"/>
        <end position="134"/>
    </location>
</feature>
<dbReference type="SUPFAM" id="SSF52402">
    <property type="entry name" value="Adenine nucleotide alpha hydrolases-like"/>
    <property type="match status" value="2"/>
</dbReference>
<dbReference type="PRINTS" id="PR01438">
    <property type="entry name" value="UNVRSLSTRESS"/>
</dbReference>
<dbReference type="InterPro" id="IPR014729">
    <property type="entry name" value="Rossmann-like_a/b/a_fold"/>
</dbReference>
<proteinExistence type="inferred from homology"/>
<sequence length="268" mass="27283">MAGAVAAGVDGSRESRAAADWAAREAVRREVPLRLVNCWGLASPLASLRAGAEPAGSLRLLGGVRLELLAGYPGLEIETESRTGGPVHALTEAAGAAELLVLGSRGLGQLTGFLLGSVSLPVVARAGRPVVVVRPEGNWTEASGLAVVVGVGRPDPEVLDFAFRAAAVRGLGLRAVRVTPREDGRPAPGELASVLRPLRDAYPDTRVAEEAVTGSPGQVLTEAAASAELVVVGRGGHRSGFGPRVGPVVHALLHHAPCPVAVVPPAEG</sequence>
<comment type="similarity">
    <text evidence="1">Belongs to the universal stress protein A family.</text>
</comment>
<organism evidence="3 4">
    <name type="scientific">Streptomyces aidingensis</name>
    <dbReference type="NCBI Taxonomy" id="910347"/>
    <lineage>
        <taxon>Bacteria</taxon>
        <taxon>Bacillati</taxon>
        <taxon>Actinomycetota</taxon>
        <taxon>Actinomycetes</taxon>
        <taxon>Kitasatosporales</taxon>
        <taxon>Streptomycetaceae</taxon>
        <taxon>Streptomyces</taxon>
    </lineage>
</organism>
<dbReference type="Pfam" id="PF00582">
    <property type="entry name" value="Usp"/>
    <property type="match status" value="2"/>
</dbReference>
<dbReference type="Proteomes" id="UP000199207">
    <property type="component" value="Unassembled WGS sequence"/>
</dbReference>
<dbReference type="PANTHER" id="PTHR46553">
    <property type="entry name" value="ADENINE NUCLEOTIDE ALPHA HYDROLASES-LIKE SUPERFAMILY PROTEIN"/>
    <property type="match status" value="1"/>
</dbReference>
<dbReference type="EMBL" id="FOLM01000016">
    <property type="protein sequence ID" value="SFD46070.1"/>
    <property type="molecule type" value="Genomic_DNA"/>
</dbReference>
<protein>
    <submittedName>
        <fullName evidence="3">Nucleotide-binding universal stress protein, UspA family</fullName>
    </submittedName>
</protein>
<accession>A0A1I1SSP4</accession>
<dbReference type="STRING" id="910347.SAMN05421773_11638"/>
<name>A0A1I1SSP4_9ACTN</name>
<dbReference type="InterPro" id="IPR006016">
    <property type="entry name" value="UspA"/>
</dbReference>
<dbReference type="OrthoDB" id="4867015at2"/>
<evidence type="ECO:0000313" key="4">
    <source>
        <dbReference type="Proteomes" id="UP000199207"/>
    </source>
</evidence>
<dbReference type="Gene3D" id="3.40.50.620">
    <property type="entry name" value="HUPs"/>
    <property type="match status" value="2"/>
</dbReference>
<feature type="domain" description="UspA" evidence="2">
    <location>
        <begin position="155"/>
        <end position="264"/>
    </location>
</feature>
<dbReference type="AlphaFoldDB" id="A0A1I1SSP4"/>
<reference evidence="3 4" key="1">
    <citation type="submission" date="2016-10" db="EMBL/GenBank/DDBJ databases">
        <authorList>
            <person name="de Groot N.N."/>
        </authorList>
    </citation>
    <scope>NUCLEOTIDE SEQUENCE [LARGE SCALE GENOMIC DNA]</scope>
    <source>
        <strain evidence="3 4">CGMCC 4.5739</strain>
    </source>
</reference>
<dbReference type="InterPro" id="IPR006015">
    <property type="entry name" value="Universal_stress_UspA"/>
</dbReference>
<gene>
    <name evidence="3" type="ORF">SAMN05421773_11638</name>
</gene>
<keyword evidence="4" id="KW-1185">Reference proteome</keyword>
<evidence type="ECO:0000313" key="3">
    <source>
        <dbReference type="EMBL" id="SFD46070.1"/>
    </source>
</evidence>
<dbReference type="PANTHER" id="PTHR46553:SF3">
    <property type="entry name" value="ADENINE NUCLEOTIDE ALPHA HYDROLASES-LIKE SUPERFAMILY PROTEIN"/>
    <property type="match status" value="1"/>
</dbReference>
<dbReference type="RefSeq" id="WP_093840899.1">
    <property type="nucleotide sequence ID" value="NZ_FOLM01000016.1"/>
</dbReference>
<evidence type="ECO:0000256" key="1">
    <source>
        <dbReference type="ARBA" id="ARBA00008791"/>
    </source>
</evidence>
<evidence type="ECO:0000259" key="2">
    <source>
        <dbReference type="Pfam" id="PF00582"/>
    </source>
</evidence>